<dbReference type="SUPFAM" id="SSF52777">
    <property type="entry name" value="CoA-dependent acyltransferases"/>
    <property type="match status" value="2"/>
</dbReference>
<feature type="domain" description="Carrier" evidence="4">
    <location>
        <begin position="1385"/>
        <end position="1460"/>
    </location>
</feature>
<dbReference type="GO" id="GO:0009239">
    <property type="term" value="P:enterobactin biosynthetic process"/>
    <property type="evidence" value="ECO:0007669"/>
    <property type="project" value="TreeGrafter"/>
</dbReference>
<dbReference type="Pfam" id="PF00668">
    <property type="entry name" value="Condensation"/>
    <property type="match status" value="1"/>
</dbReference>
<sequence>MNINLIDRLLANGVKLTIDEGNLKINAPKGVMTAALLAEIKENKEFLITFLSTDNKIPKVELKEKYPVTSTQRNLWITSQYFGAKTIYNLCKALELEGAIEPDKFELAVAYVIKRHESLRTKFEEDSLGIVHQIVVPFEETETVFSFEDLSDTNDEDEKQTIKSFNNYIFDLTKPGLFRVKLLKKSASTYIFLFNLHHIICDGWSMEVLSREIVMAYNSLLQGQEITLPELRIQYKDYATWKQGNVSEASKTYWVDRYKDELPVLELPFSNTRPKIKTYNAKAISYEFSSEFGEALHKITAQYELTTFMGLMAGINCLFYRYTNNPDSILGTSSAGRQHADLENQIGLFLNIMAIRTSFSKEDSFADFLKIQKKTLLDAYSHQNFGLESLLDTITIKRDASRTPLFDVFVVLQNQRGVVSQKNQDLSDIKVRPKKQDIVATEYDLSFSFTENEEKMFRVALEYNTDLYAHEVANNLLMHLEYFIINASKTPEASISKINYIPDAEKSLLLKDFNNTAVSYDTNSMLTSIEKAVENSPNQIAVNDDISKITYAELASQSDQLAQHLLANGIKKGAVVILSLPKSVELIVGIIGIMKAGATYLPLDPSYPIKRLDYVIEDSGADFILTNNAVKGFLKTTTNIICFEDLQLISSQEVNLPTIESTQTAYIIYTSGTTGNPKGVTITHQNLANFFLGLDTKFGIATQLETWLSVTSMSFDISILEMLWTLTRSSTVILQQSRSVAINKAKKIDFGLLYFASQDVITEENKYNLLLQGATYADENDFKSIWVPERHFNNFGDQFPNPAIVAAVVASTTKNITIRSGSVVLPLHDPVMIAEDWSMVDNISNGRIEISIASGWHPNDFILAPDAYAERHKVMRDHLDVLKKLWSGESITRKNGVGEDFNFKIHPKPIQENLKIWITASRSIDTFIYAGSIGANVLTRLLGQNVDEITLKIKAYRESLEKHGYDPEKGKVAIMLHTFISDDLEYVKNTVKEPFKKYLAHSIELMRPIVKELNLDMEKDFDLIVDMAFHRFYETSCLFGTPESCYDRVKQLHDIGVDEIACLLDFGIDTNIVIDNLQHLKTLKTIFERNYHQYQFLQEETNKASGIDLIEKYEVTHLQSTPSYIQELIQTEEGKSALQKINTLLIGGEALPVHLANSVLDLRKKSIFNMYGPTETTIWSTIKEITKTDEVTIGKPIANTQVYILDAQKELCAIGIIGELYIGGDGVSAGYLNRKELTDERFIQNPFNSNDEKIYKTGDLAKWLFNGELECLGRIDGQVKLRGHRIELGEIEKTLQTKETITDAVVDIIINDAGEKELVAYIISPEKEGIEHLRNHVSKYLPQYMIPSQYKYVQEFPKTPNGKLDRKALSFIQGASVRTTVAYVAPTNDVETSLVKIWQNILQKDKIGIYDNYFDLGGDSLKAVRISSEIQREFDIRIEVTKLFSEPNIAELAIEVTNHLKQKEIIPHDEVADRVII</sequence>
<evidence type="ECO:0000256" key="3">
    <source>
        <dbReference type="ARBA" id="ARBA00022553"/>
    </source>
</evidence>
<dbReference type="CDD" id="cd19531">
    <property type="entry name" value="LCL_NRPS-like"/>
    <property type="match status" value="1"/>
</dbReference>
<dbReference type="GO" id="GO:0016705">
    <property type="term" value="F:oxidoreductase activity, acting on paired donors, with incorporation or reduction of molecular oxygen"/>
    <property type="evidence" value="ECO:0007669"/>
    <property type="project" value="InterPro"/>
</dbReference>
<dbReference type="Gene3D" id="3.20.20.30">
    <property type="entry name" value="Luciferase-like domain"/>
    <property type="match status" value="1"/>
</dbReference>
<dbReference type="NCBIfam" id="TIGR04020">
    <property type="entry name" value="seco_metab_LLM"/>
    <property type="match status" value="1"/>
</dbReference>
<dbReference type="InterPro" id="IPR000873">
    <property type="entry name" value="AMP-dep_synth/lig_dom"/>
</dbReference>
<dbReference type="RefSeq" id="WP_160128153.1">
    <property type="nucleotide sequence ID" value="NZ_CP019288.1"/>
</dbReference>
<accession>A0A7L4ZFZ4</accession>
<dbReference type="PROSITE" id="PS00012">
    <property type="entry name" value="PHOSPHOPANTETHEINE"/>
    <property type="match status" value="1"/>
</dbReference>
<keyword evidence="3" id="KW-0597">Phosphoprotein</keyword>
<dbReference type="InterPro" id="IPR023213">
    <property type="entry name" value="CAT-like_dom_sf"/>
</dbReference>
<keyword evidence="2" id="KW-0596">Phosphopantetheine</keyword>
<dbReference type="InterPro" id="IPR020845">
    <property type="entry name" value="AMP-binding_CS"/>
</dbReference>
<dbReference type="Gene3D" id="1.10.1200.10">
    <property type="entry name" value="ACP-like"/>
    <property type="match status" value="1"/>
</dbReference>
<evidence type="ECO:0000313" key="6">
    <source>
        <dbReference type="Proteomes" id="UP000464657"/>
    </source>
</evidence>
<dbReference type="InterPro" id="IPR041464">
    <property type="entry name" value="TubC_N"/>
</dbReference>
<keyword evidence="5" id="KW-0808">Transferase</keyword>
<proteinExistence type="predicted"/>
<dbReference type="InterPro" id="IPR044894">
    <property type="entry name" value="TubC_N_sf"/>
</dbReference>
<dbReference type="SUPFAM" id="SSF51679">
    <property type="entry name" value="Bacterial luciferase-like"/>
    <property type="match status" value="1"/>
</dbReference>
<dbReference type="OrthoDB" id="605930at2"/>
<dbReference type="Pfam" id="PF00501">
    <property type="entry name" value="AMP-binding"/>
    <property type="match status" value="2"/>
</dbReference>
<dbReference type="PROSITE" id="PS00455">
    <property type="entry name" value="AMP_BINDING"/>
    <property type="match status" value="1"/>
</dbReference>
<evidence type="ECO:0000256" key="1">
    <source>
        <dbReference type="ARBA" id="ARBA00001957"/>
    </source>
</evidence>
<name>A0A7L4ZFZ4_9FLAO</name>
<dbReference type="PANTHER" id="PTHR45527">
    <property type="entry name" value="NONRIBOSOMAL PEPTIDE SYNTHETASE"/>
    <property type="match status" value="1"/>
</dbReference>
<dbReference type="SMART" id="SM00823">
    <property type="entry name" value="PKS_PP"/>
    <property type="match status" value="1"/>
</dbReference>
<dbReference type="KEGG" id="kan:IMCC3317_07560"/>
<dbReference type="Gene3D" id="3.30.559.10">
    <property type="entry name" value="Chloramphenicol acetyltransferase-like domain"/>
    <property type="match status" value="1"/>
</dbReference>
<evidence type="ECO:0000259" key="4">
    <source>
        <dbReference type="PROSITE" id="PS50075"/>
    </source>
</evidence>
<dbReference type="InterPro" id="IPR011251">
    <property type="entry name" value="Luciferase-like_dom"/>
</dbReference>
<dbReference type="InterPro" id="IPR009081">
    <property type="entry name" value="PP-bd_ACP"/>
</dbReference>
<dbReference type="Gene3D" id="3.30.559.30">
    <property type="entry name" value="Nonribosomal peptide synthetase, condensation domain"/>
    <property type="match status" value="1"/>
</dbReference>
<dbReference type="GO" id="GO:0016746">
    <property type="term" value="F:acyltransferase activity"/>
    <property type="evidence" value="ECO:0007669"/>
    <property type="project" value="UniProtKB-KW"/>
</dbReference>
<dbReference type="SUPFAM" id="SSF56801">
    <property type="entry name" value="Acetyl-CoA synthetase-like"/>
    <property type="match status" value="2"/>
</dbReference>
<dbReference type="PROSITE" id="PS50075">
    <property type="entry name" value="CARRIER"/>
    <property type="match status" value="1"/>
</dbReference>
<dbReference type="Gene3D" id="1.10.10.1830">
    <property type="entry name" value="Non-ribosomal peptide synthase, adenylation domain"/>
    <property type="match status" value="1"/>
</dbReference>
<dbReference type="SUPFAM" id="SSF47336">
    <property type="entry name" value="ACP-like"/>
    <property type="match status" value="1"/>
</dbReference>
<evidence type="ECO:0000313" key="5">
    <source>
        <dbReference type="EMBL" id="QHI35410.1"/>
    </source>
</evidence>
<dbReference type="InterPro" id="IPR020806">
    <property type="entry name" value="PKS_PP-bd"/>
</dbReference>
<gene>
    <name evidence="5" type="primary">ppsA</name>
    <name evidence="5" type="ORF">IMCC3317_07560</name>
</gene>
<dbReference type="PIRSF" id="PIRSF001617">
    <property type="entry name" value="Alpha-AR"/>
    <property type="match status" value="1"/>
</dbReference>
<dbReference type="InterPro" id="IPR036661">
    <property type="entry name" value="Luciferase-like_sf"/>
</dbReference>
<dbReference type="InterPro" id="IPR006162">
    <property type="entry name" value="Ppantetheine_attach_site"/>
</dbReference>
<dbReference type="EMBL" id="CP019288">
    <property type="protein sequence ID" value="QHI35410.1"/>
    <property type="molecule type" value="Genomic_DNA"/>
</dbReference>
<organism evidence="5 6">
    <name type="scientific">Kordia antarctica</name>
    <dbReference type="NCBI Taxonomy" id="1218801"/>
    <lineage>
        <taxon>Bacteria</taxon>
        <taxon>Pseudomonadati</taxon>
        <taxon>Bacteroidota</taxon>
        <taxon>Flavobacteriia</taxon>
        <taxon>Flavobacteriales</taxon>
        <taxon>Flavobacteriaceae</taxon>
        <taxon>Kordia</taxon>
    </lineage>
</organism>
<dbReference type="InterPro" id="IPR024011">
    <property type="entry name" value="Biosynth_lucif-like_mOase_dom"/>
</dbReference>
<dbReference type="Pfam" id="PF00296">
    <property type="entry name" value="Bac_luciferase"/>
    <property type="match status" value="1"/>
</dbReference>
<dbReference type="Pfam" id="PF18563">
    <property type="entry name" value="TubC_N"/>
    <property type="match status" value="1"/>
</dbReference>
<dbReference type="InterPro" id="IPR045851">
    <property type="entry name" value="AMP-bd_C_sf"/>
</dbReference>
<dbReference type="InterPro" id="IPR042099">
    <property type="entry name" value="ANL_N_sf"/>
</dbReference>
<dbReference type="GO" id="GO:0009366">
    <property type="term" value="C:enterobactin synthetase complex"/>
    <property type="evidence" value="ECO:0007669"/>
    <property type="project" value="TreeGrafter"/>
</dbReference>
<dbReference type="GO" id="GO:0005829">
    <property type="term" value="C:cytosol"/>
    <property type="evidence" value="ECO:0007669"/>
    <property type="project" value="TreeGrafter"/>
</dbReference>
<dbReference type="Proteomes" id="UP000464657">
    <property type="component" value="Chromosome"/>
</dbReference>
<dbReference type="FunFam" id="1.10.1200.10:FF:000005">
    <property type="entry name" value="Nonribosomal peptide synthetase 1"/>
    <property type="match status" value="1"/>
</dbReference>
<keyword evidence="5" id="KW-0012">Acyltransferase</keyword>
<dbReference type="Pfam" id="PF13193">
    <property type="entry name" value="AMP-binding_C"/>
    <property type="match status" value="1"/>
</dbReference>
<dbReference type="Gene3D" id="3.40.50.12780">
    <property type="entry name" value="N-terminal domain of ligase-like"/>
    <property type="match status" value="2"/>
</dbReference>
<dbReference type="GO" id="GO:0043041">
    <property type="term" value="P:amino acid activation for nonribosomal peptide biosynthetic process"/>
    <property type="evidence" value="ECO:0007669"/>
    <property type="project" value="TreeGrafter"/>
</dbReference>
<dbReference type="InterPro" id="IPR001242">
    <property type="entry name" value="Condensation_dom"/>
</dbReference>
<reference evidence="5 6" key="1">
    <citation type="journal article" date="2013" name="Int. J. Syst. Evol. Microbiol.">
        <title>Kordia antarctica sp. nov., isolated from Antarctic seawater.</title>
        <authorList>
            <person name="Baek K."/>
            <person name="Choi A."/>
            <person name="Kang I."/>
            <person name="Lee K."/>
            <person name="Cho J.C."/>
        </authorList>
    </citation>
    <scope>NUCLEOTIDE SEQUENCE [LARGE SCALE GENOMIC DNA]</scope>
    <source>
        <strain evidence="5 6">IMCC3317</strain>
    </source>
</reference>
<dbReference type="GO" id="GO:0047527">
    <property type="term" value="F:2,3-dihydroxybenzoate-serine ligase activity"/>
    <property type="evidence" value="ECO:0007669"/>
    <property type="project" value="TreeGrafter"/>
</dbReference>
<dbReference type="InterPro" id="IPR036736">
    <property type="entry name" value="ACP-like_sf"/>
</dbReference>
<dbReference type="Pfam" id="PF00550">
    <property type="entry name" value="PP-binding"/>
    <property type="match status" value="1"/>
</dbReference>
<dbReference type="PANTHER" id="PTHR45527:SF1">
    <property type="entry name" value="FATTY ACID SYNTHASE"/>
    <property type="match status" value="1"/>
</dbReference>
<dbReference type="EC" id="2.3.1.-" evidence="5"/>
<keyword evidence="6" id="KW-1185">Reference proteome</keyword>
<comment type="cofactor">
    <cofactor evidence="1">
        <name>pantetheine 4'-phosphate</name>
        <dbReference type="ChEBI" id="CHEBI:47942"/>
    </cofactor>
</comment>
<protein>
    <submittedName>
        <fullName evidence="5">Plipastatin synthase subunit A</fullName>
        <ecNumber evidence="5">2.3.1.-</ecNumber>
    </submittedName>
</protein>
<dbReference type="GO" id="GO:0031177">
    <property type="term" value="F:phosphopantetheine binding"/>
    <property type="evidence" value="ECO:0007669"/>
    <property type="project" value="InterPro"/>
</dbReference>
<evidence type="ECO:0000256" key="2">
    <source>
        <dbReference type="ARBA" id="ARBA00022450"/>
    </source>
</evidence>
<dbReference type="FunFam" id="3.40.50.980:FF:000001">
    <property type="entry name" value="Non-ribosomal peptide synthetase"/>
    <property type="match status" value="1"/>
</dbReference>
<dbReference type="InterPro" id="IPR025110">
    <property type="entry name" value="AMP-bd_C"/>
</dbReference>
<dbReference type="FunFam" id="2.30.38.10:FF:000001">
    <property type="entry name" value="Non-ribosomal peptide synthetase PvdI"/>
    <property type="match status" value="1"/>
</dbReference>
<dbReference type="Gene3D" id="3.30.300.30">
    <property type="match status" value="1"/>
</dbReference>